<gene>
    <name evidence="1" type="ORF">PVE_R1G0924</name>
</gene>
<dbReference type="EMBL" id="LT599583">
    <property type="protein sequence ID" value="SBW78813.1"/>
    <property type="molecule type" value="Genomic_DNA"/>
</dbReference>
<accession>A0A1D3JRU1</accession>
<dbReference type="Proteomes" id="UP000245431">
    <property type="component" value="Chromosome PVE_r1"/>
</dbReference>
<organism evidence="1 2">
    <name type="scientific">Pseudomonas veronii 1YdBTEX2</name>
    <dbReference type="NCBI Taxonomy" id="1295141"/>
    <lineage>
        <taxon>Bacteria</taxon>
        <taxon>Pseudomonadati</taxon>
        <taxon>Pseudomonadota</taxon>
        <taxon>Gammaproteobacteria</taxon>
        <taxon>Pseudomonadales</taxon>
        <taxon>Pseudomonadaceae</taxon>
        <taxon>Pseudomonas</taxon>
    </lineage>
</organism>
<name>A0A1D3JRU1_PSEVE</name>
<reference evidence="2" key="1">
    <citation type="submission" date="2016-07" db="EMBL/GenBank/DDBJ databases">
        <authorList>
            <person name="Florea S."/>
            <person name="Webb J.S."/>
            <person name="Jaromczyk J."/>
            <person name="Schardl C.L."/>
        </authorList>
    </citation>
    <scope>NUCLEOTIDE SEQUENCE [LARGE SCALE GENOMIC DNA]</scope>
    <source>
        <strain evidence="2">1YdBTEX2</strain>
    </source>
</reference>
<evidence type="ECO:0000313" key="2">
    <source>
        <dbReference type="Proteomes" id="UP000245431"/>
    </source>
</evidence>
<evidence type="ECO:0000313" key="1">
    <source>
        <dbReference type="EMBL" id="SBW78813.1"/>
    </source>
</evidence>
<proteinExistence type="predicted"/>
<protein>
    <submittedName>
        <fullName evidence="1">Uncharacterized protein</fullName>
    </submittedName>
</protein>
<dbReference type="AlphaFoldDB" id="A0A1D3JRU1"/>
<sequence>MQIKQHSTLQHWRVKTMKYELNMPDGKKKQITFDGVIYKGDILEFEGAATQYEVVKRFLTVPFDLNEPITDVALEVVTYP</sequence>